<feature type="region of interest" description="Disordered" evidence="1">
    <location>
        <begin position="279"/>
        <end position="312"/>
    </location>
</feature>
<organism evidence="2 3">
    <name type="scientific">Ditylenchus destructor</name>
    <dbReference type="NCBI Taxonomy" id="166010"/>
    <lineage>
        <taxon>Eukaryota</taxon>
        <taxon>Metazoa</taxon>
        <taxon>Ecdysozoa</taxon>
        <taxon>Nematoda</taxon>
        <taxon>Chromadorea</taxon>
        <taxon>Rhabditida</taxon>
        <taxon>Tylenchina</taxon>
        <taxon>Tylenchomorpha</taxon>
        <taxon>Sphaerularioidea</taxon>
        <taxon>Anguinidae</taxon>
        <taxon>Anguininae</taxon>
        <taxon>Ditylenchus</taxon>
    </lineage>
</organism>
<feature type="region of interest" description="Disordered" evidence="1">
    <location>
        <begin position="196"/>
        <end position="250"/>
    </location>
</feature>
<evidence type="ECO:0000256" key="1">
    <source>
        <dbReference type="SAM" id="MobiDB-lite"/>
    </source>
</evidence>
<evidence type="ECO:0000313" key="2">
    <source>
        <dbReference type="EMBL" id="KAI1704198.1"/>
    </source>
</evidence>
<comment type="caution">
    <text evidence="2">The sequence shown here is derived from an EMBL/GenBank/DDBJ whole genome shotgun (WGS) entry which is preliminary data.</text>
</comment>
<proteinExistence type="predicted"/>
<dbReference type="AlphaFoldDB" id="A0AAD4MWW1"/>
<keyword evidence="3" id="KW-1185">Reference proteome</keyword>
<name>A0AAD4MWW1_9BILA</name>
<gene>
    <name evidence="2" type="ORF">DdX_14438</name>
</gene>
<dbReference type="Proteomes" id="UP001201812">
    <property type="component" value="Unassembled WGS sequence"/>
</dbReference>
<accession>A0AAD4MWW1</accession>
<dbReference type="EMBL" id="JAKKPZ010000071">
    <property type="protein sequence ID" value="KAI1704198.1"/>
    <property type="molecule type" value="Genomic_DNA"/>
</dbReference>
<sequence>MIARQEQDNHFAVFDFHSKQNELRIATDNNGRSSPNQISPNDSKIHLPQIFASLGATGIDATESEVTSTEIKQECCDFEFHESTSNDNNGTTDKGLIHSIKAECSGQEDTEENDSQIPSVSSTELTVVVKTEQIDPTTNSENNCTSNTMTFTKAEPAENFSAMPVRLRLDAALRSYFEPSDFDAIEAQPNSLAIPTGRTPRISSRKRCNVSARSPERSTRQFAMEELNFDSDEYNGTQHNPVITTDRAPRISIRKQLSSERRYPKRSAWKTIVLDSSTDSDEYDENEYTPVQKKTSRKPSTSRNKRSRDESEYTFQSEAYSVGSSRQRSRSISKRPTELLKLLPAADVKITKIFINIYNENASFETSDGQKSRNRPLRDYVSILRHSKADVLGCEAYIYFYFRNLGRDPSEDARKKFKTFSQEIRSIAHLWVNGRVTTELNDYPKQENDVLPLSDFCDELFSQGRSILECRALHISIWSADWPLSVVTNGACRCNRLILKETRGRDEPLHYRLMDILYEGKLPHGIEVTLDLFLNKSKNDFIDELKKRFQSATEQNFKLIMLCSPYSAPPNMLLRNEHGSTLRTKTVAQYSVPRDCVMIEQRSGW</sequence>
<protein>
    <submittedName>
        <fullName evidence="2">Uncharacterized protein</fullName>
    </submittedName>
</protein>
<evidence type="ECO:0000313" key="3">
    <source>
        <dbReference type="Proteomes" id="UP001201812"/>
    </source>
</evidence>
<feature type="compositionally biased region" description="Polar residues" evidence="1">
    <location>
        <begin position="234"/>
        <end position="243"/>
    </location>
</feature>
<reference evidence="2" key="1">
    <citation type="submission" date="2022-01" db="EMBL/GenBank/DDBJ databases">
        <title>Genome Sequence Resource for Two Populations of Ditylenchus destructor, the Migratory Endoparasitic Phytonematode.</title>
        <authorList>
            <person name="Zhang H."/>
            <person name="Lin R."/>
            <person name="Xie B."/>
        </authorList>
    </citation>
    <scope>NUCLEOTIDE SEQUENCE</scope>
    <source>
        <strain evidence="2">BazhouSP</strain>
    </source>
</reference>